<dbReference type="PANTHER" id="PTHR30576">
    <property type="entry name" value="COLANIC BIOSYNTHESIS UDP-GLUCOSE LIPID CARRIER TRANSFERASE"/>
    <property type="match status" value="1"/>
</dbReference>
<evidence type="ECO:0000313" key="5">
    <source>
        <dbReference type="EMBL" id="OQO70413.1"/>
    </source>
</evidence>
<sequence>MSENMEVTKRLPKDFSTSMPFYRVKLKRKKWYEITKRIIDIVLSFIGLIVLSPLLLWVAFRIYFEEPGQPIFFSQERVGKDKQLFKIYKFRSMCVDAEKKLPTLLYKNEVEGAMFKIKEDPRVTKFGKFIRKTSLDELPQLWNVLKGDMSLVGPRPPLLREVAQYTKYDEQRLLVKPGCTGLWQISGRSNVGFSEMVSLDLEYIEKRSLFIDCKIIYRTIFVILHPEGAC</sequence>
<dbReference type="STRING" id="112904.BH747_06865"/>
<keyword evidence="2" id="KW-1133">Transmembrane helix</keyword>
<dbReference type="Proteomes" id="UP000192477">
    <property type="component" value="Unassembled WGS sequence"/>
</dbReference>
<evidence type="ECO:0000256" key="1">
    <source>
        <dbReference type="ARBA" id="ARBA00006464"/>
    </source>
</evidence>
<comment type="caution">
    <text evidence="5">The sequence shown here is derived from an EMBL/GenBank/DDBJ whole genome shotgun (WGS) entry which is preliminary data.</text>
</comment>
<dbReference type="EMBL" id="MJEA01000005">
    <property type="protein sequence ID" value="OQO70413.1"/>
    <property type="molecule type" value="Genomic_DNA"/>
</dbReference>
<name>A0A1V8YWV8_9ENTE</name>
<proteinExistence type="inferred from homology"/>
<evidence type="ECO:0000256" key="2">
    <source>
        <dbReference type="SAM" id="Phobius"/>
    </source>
</evidence>
<dbReference type="InterPro" id="IPR003362">
    <property type="entry name" value="Bact_transf"/>
</dbReference>
<keyword evidence="2" id="KW-0472">Membrane</keyword>
<evidence type="ECO:0000313" key="4">
    <source>
        <dbReference type="EMBL" id="GEL92255.1"/>
    </source>
</evidence>
<protein>
    <submittedName>
        <fullName evidence="4">Multidrug MFS transporter</fullName>
    </submittedName>
    <submittedName>
        <fullName evidence="5">UDP-phosphate galactose phosphotransferase</fullName>
    </submittedName>
</protein>
<accession>A0A1V8YWV8</accession>
<dbReference type="Proteomes" id="UP000321830">
    <property type="component" value="Unassembled WGS sequence"/>
</dbReference>
<keyword evidence="5" id="KW-0808">Transferase</keyword>
<dbReference type="PANTHER" id="PTHR30576:SF10">
    <property type="entry name" value="SLL5057 PROTEIN"/>
    <property type="match status" value="1"/>
</dbReference>
<gene>
    <name evidence="4" type="primary">rfbP2</name>
    <name evidence="5" type="ORF">BH747_06865</name>
    <name evidence="4" type="ORF">EVI01_15920</name>
</gene>
<organism evidence="5 6">
    <name type="scientific">Enterococcus villorum</name>
    <dbReference type="NCBI Taxonomy" id="112904"/>
    <lineage>
        <taxon>Bacteria</taxon>
        <taxon>Bacillati</taxon>
        <taxon>Bacillota</taxon>
        <taxon>Bacilli</taxon>
        <taxon>Lactobacillales</taxon>
        <taxon>Enterococcaceae</taxon>
        <taxon>Enterococcus</taxon>
    </lineage>
</organism>
<dbReference type="AlphaFoldDB" id="A0A1V8YWV8"/>
<dbReference type="OrthoDB" id="9808602at2"/>
<feature type="transmembrane region" description="Helical" evidence="2">
    <location>
        <begin position="38"/>
        <end position="60"/>
    </location>
</feature>
<reference evidence="5 6" key="1">
    <citation type="journal article" date="2017" name="BMC Microbiol.">
        <title>Comparative genomics of Enterococcus spp. isolated from bovine feces.</title>
        <authorList>
            <person name="Beukers A.G."/>
            <person name="Zaheer R."/>
            <person name="Goji N."/>
            <person name="Amoako K.K."/>
            <person name="Chaves A.V."/>
            <person name="Ward M.P."/>
            <person name="McAllister T.A."/>
        </authorList>
    </citation>
    <scope>NUCLEOTIDE SEQUENCE [LARGE SCALE GENOMIC DNA]</scope>
    <source>
        <strain evidence="5 6">F1129D 143</strain>
    </source>
</reference>
<evidence type="ECO:0000313" key="7">
    <source>
        <dbReference type="Proteomes" id="UP000321830"/>
    </source>
</evidence>
<comment type="similarity">
    <text evidence="1">Belongs to the bacterial sugar transferase family.</text>
</comment>
<feature type="domain" description="Bacterial sugar transferase" evidence="3">
    <location>
        <begin position="36"/>
        <end position="224"/>
    </location>
</feature>
<keyword evidence="2" id="KW-0812">Transmembrane</keyword>
<dbReference type="GO" id="GO:0016780">
    <property type="term" value="F:phosphotransferase activity, for other substituted phosphate groups"/>
    <property type="evidence" value="ECO:0007669"/>
    <property type="project" value="TreeGrafter"/>
</dbReference>
<evidence type="ECO:0000259" key="3">
    <source>
        <dbReference type="Pfam" id="PF02397"/>
    </source>
</evidence>
<evidence type="ECO:0000313" key="6">
    <source>
        <dbReference type="Proteomes" id="UP000192477"/>
    </source>
</evidence>
<dbReference type="Pfam" id="PF02397">
    <property type="entry name" value="Bac_transf"/>
    <property type="match status" value="1"/>
</dbReference>
<dbReference type="EMBL" id="BJWF01000018">
    <property type="protein sequence ID" value="GEL92255.1"/>
    <property type="molecule type" value="Genomic_DNA"/>
</dbReference>
<reference evidence="4 7" key="2">
    <citation type="submission" date="2019-07" db="EMBL/GenBank/DDBJ databases">
        <title>Whole genome shotgun sequence of Enterococcus villorum NBRC 100699.</title>
        <authorList>
            <person name="Hosoyama A."/>
            <person name="Uohara A."/>
            <person name="Ohji S."/>
            <person name="Ichikawa N."/>
        </authorList>
    </citation>
    <scope>NUCLEOTIDE SEQUENCE [LARGE SCALE GENOMIC DNA]</scope>
    <source>
        <strain evidence="4 7">NBRC 100699</strain>
    </source>
</reference>